<protein>
    <submittedName>
        <fullName evidence="2">Helix-turn-helix domain-containing protein</fullName>
    </submittedName>
</protein>
<evidence type="ECO:0000313" key="2">
    <source>
        <dbReference type="EMBL" id="MBK0420289.1"/>
    </source>
</evidence>
<dbReference type="Pfam" id="PF04545">
    <property type="entry name" value="Sigma70_r4"/>
    <property type="match status" value="1"/>
</dbReference>
<evidence type="ECO:0000313" key="3">
    <source>
        <dbReference type="Proteomes" id="UP000608530"/>
    </source>
</evidence>
<dbReference type="GO" id="GO:0006352">
    <property type="term" value="P:DNA-templated transcription initiation"/>
    <property type="evidence" value="ECO:0007669"/>
    <property type="project" value="InterPro"/>
</dbReference>
<comment type="caution">
    <text evidence="2">The sequence shown here is derived from an EMBL/GenBank/DDBJ whole genome shotgun (WGS) entry which is preliminary data.</text>
</comment>
<organism evidence="2 3">
    <name type="scientific">Leucobacter chromiisoli</name>
    <dbReference type="NCBI Taxonomy" id="2796471"/>
    <lineage>
        <taxon>Bacteria</taxon>
        <taxon>Bacillati</taxon>
        <taxon>Actinomycetota</taxon>
        <taxon>Actinomycetes</taxon>
        <taxon>Micrococcales</taxon>
        <taxon>Microbacteriaceae</taxon>
        <taxon>Leucobacter</taxon>
    </lineage>
</organism>
<dbReference type="EMBL" id="JAEHOH010000024">
    <property type="protein sequence ID" value="MBK0420289.1"/>
    <property type="molecule type" value="Genomic_DNA"/>
</dbReference>
<dbReference type="RefSeq" id="WP_200116426.1">
    <property type="nucleotide sequence ID" value="NZ_JAEHOH010000024.1"/>
</dbReference>
<dbReference type="AlphaFoldDB" id="A0A934UV77"/>
<accession>A0A934UV77</accession>
<name>A0A934UV77_9MICO</name>
<evidence type="ECO:0000259" key="1">
    <source>
        <dbReference type="Pfam" id="PF04545"/>
    </source>
</evidence>
<dbReference type="SUPFAM" id="SSF88659">
    <property type="entry name" value="Sigma3 and sigma4 domains of RNA polymerase sigma factors"/>
    <property type="match status" value="1"/>
</dbReference>
<reference evidence="2" key="1">
    <citation type="submission" date="2020-12" db="EMBL/GenBank/DDBJ databases">
        <title>Leucobacter sp. CAS1, isolated from Chromium sludge.</title>
        <authorList>
            <person name="Xu Z."/>
        </authorList>
    </citation>
    <scope>NUCLEOTIDE SEQUENCE</scope>
    <source>
        <strain evidence="2">CSA1</strain>
    </source>
</reference>
<keyword evidence="3" id="KW-1185">Reference proteome</keyword>
<dbReference type="Proteomes" id="UP000608530">
    <property type="component" value="Unassembled WGS sequence"/>
</dbReference>
<sequence>MHRNQLIITAITHQGLSYREAARTYGISRSWIHQLHKR</sequence>
<gene>
    <name evidence="2" type="ORF">JD276_14745</name>
</gene>
<dbReference type="InterPro" id="IPR013324">
    <property type="entry name" value="RNA_pol_sigma_r3/r4-like"/>
</dbReference>
<dbReference type="GO" id="GO:0003700">
    <property type="term" value="F:DNA-binding transcription factor activity"/>
    <property type="evidence" value="ECO:0007669"/>
    <property type="project" value="InterPro"/>
</dbReference>
<feature type="domain" description="RNA polymerase sigma-70 region 4" evidence="1">
    <location>
        <begin position="3"/>
        <end position="38"/>
    </location>
</feature>
<dbReference type="InterPro" id="IPR007630">
    <property type="entry name" value="RNA_pol_sigma70_r4"/>
</dbReference>
<proteinExistence type="predicted"/>